<sequence>MGFHASSSYFTELFLTRSRARPRLLFALNRESRWSFFSTPQLQNPYGNSVSLEATFHMKLSQLTRGISRKFSGLTSGLMYFSSVPISQKSDDGVPVIFNPTSRQYLSLPNTRGYDGFIVFDSL</sequence>
<feature type="domain" description="F-box associated beta-propeller type 3" evidence="1">
    <location>
        <begin position="23"/>
        <end position="112"/>
    </location>
</feature>
<gene>
    <name evidence="2" type="ORF">MERR_LOCUS48502</name>
</gene>
<evidence type="ECO:0000313" key="3">
    <source>
        <dbReference type="Proteomes" id="UP000467841"/>
    </source>
</evidence>
<protein>
    <recommendedName>
        <fullName evidence="1">F-box associated beta-propeller type 3 domain-containing protein</fullName>
    </recommendedName>
</protein>
<dbReference type="OrthoDB" id="10532749at2759"/>
<name>A0A6D2KWD5_9BRAS</name>
<dbReference type="EMBL" id="CACVBM020001862">
    <property type="protein sequence ID" value="CAA7061266.1"/>
    <property type="molecule type" value="Genomic_DNA"/>
</dbReference>
<keyword evidence="3" id="KW-1185">Reference proteome</keyword>
<dbReference type="InterPro" id="IPR013187">
    <property type="entry name" value="F-box-assoc_dom_typ3"/>
</dbReference>
<dbReference type="Proteomes" id="UP000467841">
    <property type="component" value="Unassembled WGS sequence"/>
</dbReference>
<organism evidence="2 3">
    <name type="scientific">Microthlaspi erraticum</name>
    <dbReference type="NCBI Taxonomy" id="1685480"/>
    <lineage>
        <taxon>Eukaryota</taxon>
        <taxon>Viridiplantae</taxon>
        <taxon>Streptophyta</taxon>
        <taxon>Embryophyta</taxon>
        <taxon>Tracheophyta</taxon>
        <taxon>Spermatophyta</taxon>
        <taxon>Magnoliopsida</taxon>
        <taxon>eudicotyledons</taxon>
        <taxon>Gunneridae</taxon>
        <taxon>Pentapetalae</taxon>
        <taxon>rosids</taxon>
        <taxon>malvids</taxon>
        <taxon>Brassicales</taxon>
        <taxon>Brassicaceae</taxon>
        <taxon>Coluteocarpeae</taxon>
        <taxon>Microthlaspi</taxon>
    </lineage>
</organism>
<comment type="caution">
    <text evidence="2">The sequence shown here is derived from an EMBL/GenBank/DDBJ whole genome shotgun (WGS) entry which is preliminary data.</text>
</comment>
<evidence type="ECO:0000313" key="2">
    <source>
        <dbReference type="EMBL" id="CAA7061266.1"/>
    </source>
</evidence>
<evidence type="ECO:0000259" key="1">
    <source>
        <dbReference type="Pfam" id="PF08268"/>
    </source>
</evidence>
<accession>A0A6D2KWD5</accession>
<dbReference type="Pfam" id="PF08268">
    <property type="entry name" value="FBA_3"/>
    <property type="match status" value="1"/>
</dbReference>
<proteinExistence type="predicted"/>
<reference evidence="2" key="1">
    <citation type="submission" date="2020-01" db="EMBL/GenBank/DDBJ databases">
        <authorList>
            <person name="Mishra B."/>
        </authorList>
    </citation>
    <scope>NUCLEOTIDE SEQUENCE [LARGE SCALE GENOMIC DNA]</scope>
</reference>
<dbReference type="AlphaFoldDB" id="A0A6D2KWD5"/>